<proteinExistence type="predicted"/>
<keyword evidence="2" id="KW-0378">Hydrolase</keyword>
<dbReference type="Pfam" id="PF01136">
    <property type="entry name" value="Peptidase_U32"/>
    <property type="match status" value="2"/>
</dbReference>
<feature type="domain" description="Peptidase U32 collagenase" evidence="1">
    <location>
        <begin position="396"/>
        <end position="516"/>
    </location>
</feature>
<dbReference type="Proteomes" id="UP000295008">
    <property type="component" value="Unassembled WGS sequence"/>
</dbReference>
<comment type="caution">
    <text evidence="2">The sequence shown here is derived from an EMBL/GenBank/DDBJ whole genome shotgun (WGS) entry which is preliminary data.</text>
</comment>
<reference evidence="2 3" key="1">
    <citation type="submission" date="2019-03" db="EMBL/GenBank/DDBJ databases">
        <title>Genomic Encyclopedia of Type Strains, Phase IV (KMG-IV): sequencing the most valuable type-strain genomes for metagenomic binning, comparative biology and taxonomic classification.</title>
        <authorList>
            <person name="Goeker M."/>
        </authorList>
    </citation>
    <scope>NUCLEOTIDE SEQUENCE [LARGE SCALE GENOMIC DNA]</scope>
    <source>
        <strain evidence="2 3">LX-B</strain>
    </source>
</reference>
<gene>
    <name evidence="2" type="ORF">EDC14_103331</name>
</gene>
<dbReference type="PANTHER" id="PTHR30217:SF10">
    <property type="entry name" value="23S RRNA 5-HYDROXYCYTIDINE C2501 SYNTHASE"/>
    <property type="match status" value="1"/>
</dbReference>
<evidence type="ECO:0000313" key="2">
    <source>
        <dbReference type="EMBL" id="TCL61526.1"/>
    </source>
</evidence>
<evidence type="ECO:0000259" key="1">
    <source>
        <dbReference type="Pfam" id="PF12392"/>
    </source>
</evidence>
<accession>A0A4R1R7D7</accession>
<organism evidence="2 3">
    <name type="scientific">Hydrogenispora ethanolica</name>
    <dbReference type="NCBI Taxonomy" id="1082276"/>
    <lineage>
        <taxon>Bacteria</taxon>
        <taxon>Bacillati</taxon>
        <taxon>Bacillota</taxon>
        <taxon>Hydrogenispora</taxon>
    </lineage>
</organism>
<dbReference type="Pfam" id="PF12392">
    <property type="entry name" value="DUF3656"/>
    <property type="match status" value="1"/>
</dbReference>
<dbReference type="GO" id="GO:0006508">
    <property type="term" value="P:proteolysis"/>
    <property type="evidence" value="ECO:0007669"/>
    <property type="project" value="UniProtKB-KW"/>
</dbReference>
<dbReference type="AlphaFoldDB" id="A0A4R1R7D7"/>
<evidence type="ECO:0000313" key="3">
    <source>
        <dbReference type="Proteomes" id="UP000295008"/>
    </source>
</evidence>
<dbReference type="RefSeq" id="WP_165908187.1">
    <property type="nucleotide sequence ID" value="NZ_SLUN01000033.1"/>
</dbReference>
<dbReference type="GO" id="GO:0008233">
    <property type="term" value="F:peptidase activity"/>
    <property type="evidence" value="ECO:0007669"/>
    <property type="project" value="UniProtKB-KW"/>
</dbReference>
<keyword evidence="3" id="KW-1185">Reference proteome</keyword>
<name>A0A4R1R7D7_HYDET</name>
<dbReference type="PANTHER" id="PTHR30217">
    <property type="entry name" value="PEPTIDASE U32 FAMILY"/>
    <property type="match status" value="1"/>
</dbReference>
<dbReference type="EMBL" id="SLUN01000033">
    <property type="protein sequence ID" value="TCL61526.1"/>
    <property type="molecule type" value="Genomic_DNA"/>
</dbReference>
<sequence>MKLYHDNVGMELLAPAGDWDALLAGLSAGADAVYLGGKTFSARQFAGNFDLPALEKAAELLHLHSKKLYVTVNTLIANAEMETALRFVHDLYHIGVDALIVQDLGLIHLVRSHIPQLELHASTQMTVHNREGAQFLQELGVRRVVLARELAEPEVAAIAETGVEVEVFVHGALCICYSGQCLMSSMIGGRSGNRGRCAQPCRMEYRLVADGEVVPVKGQYLLSPQDIALVTLLPELQRSGVRSLKIEGRMKRPEYVYAVVKAYRKALDRYYQDPARFAVGDVDLQELAEVFNRGLTTGYFGGNRNQALMSFTRPNNRGIQLGRIQKVNPAQDRVTLKLEAALNRDDIVEVWVSQGGRVSATIKELQSAGGQVLTEAPAGTVVSLEIPGRITPGDRVFKVYSARVDAQTRQVLDRENESFQIPCTVLVSGQNGMPLQVVYQDEAGNQGIASSEIPLQPARNRPLTEEVLREQLGRLGNTNFRLAGLRSELAPNLMLPLSELNQVRRQATEQLVAARLAPFRREPLLLKTPLLPESKPERQRRNAAHPVLSVWVADLEGVRQAIAGGGDQIYIGGDELTDFHWSAETLRSAVALGRENRIPVVIGLPRILREGQRTLWRQQWEMALAAEPDGLMVSDLGGLQLTLGESTAAVYINYPLNLFNRWAVESLVNPRIRQVCLSPELSLEQLKQFYYANRWPRPELIVQGPLELMVSEYCPIGSTMAGGKACGRLCRSRQYALRDRMNLDFPIRTDQFCRMHLLNSKDLCLLGDLQQLIQLPAPVFRLEMKSFPGKDVGSFVAGYRSVLDCLSQDLGDPSKIAEPLIEDFKKLTGRGITKGHYFRGVE</sequence>
<protein>
    <submittedName>
        <fullName evidence="2">Putative protease</fullName>
    </submittedName>
</protein>
<dbReference type="InterPro" id="IPR020988">
    <property type="entry name" value="Pept_U32_collagenase"/>
</dbReference>
<dbReference type="InterPro" id="IPR051454">
    <property type="entry name" value="RNA/ubiquinone_mod_enzymes"/>
</dbReference>
<dbReference type="PROSITE" id="PS01276">
    <property type="entry name" value="PEPTIDASE_U32"/>
    <property type="match status" value="1"/>
</dbReference>
<keyword evidence="2" id="KW-0645">Protease</keyword>
<dbReference type="InterPro" id="IPR001539">
    <property type="entry name" value="Peptidase_U32"/>
</dbReference>